<dbReference type="AlphaFoldDB" id="A0AAV8V964"/>
<gene>
    <name evidence="1" type="ORF">NQ315_005890</name>
</gene>
<dbReference type="InterPro" id="IPR027417">
    <property type="entry name" value="P-loop_NTPase"/>
</dbReference>
<accession>A0AAV8V964</accession>
<dbReference type="Gene3D" id="3.40.50.300">
    <property type="entry name" value="P-loop containing nucleotide triphosphate hydrolases"/>
    <property type="match status" value="2"/>
</dbReference>
<keyword evidence="2" id="KW-1185">Reference proteome</keyword>
<protein>
    <recommendedName>
        <fullName evidence="3">p-glycoprotein</fullName>
    </recommendedName>
</protein>
<name>A0AAV8V964_9CUCU</name>
<dbReference type="EMBL" id="JANEYG010000271">
    <property type="protein sequence ID" value="KAJ8910617.1"/>
    <property type="molecule type" value="Genomic_DNA"/>
</dbReference>
<proteinExistence type="predicted"/>
<dbReference type="PANTHER" id="PTHR43394:SF13">
    <property type="entry name" value="ANTIGEN PEPTIDE TRANSPORTER 1"/>
    <property type="match status" value="1"/>
</dbReference>
<evidence type="ECO:0000313" key="1">
    <source>
        <dbReference type="EMBL" id="KAJ8910617.1"/>
    </source>
</evidence>
<comment type="caution">
    <text evidence="1">The sequence shown here is derived from an EMBL/GenBank/DDBJ whole genome shotgun (WGS) entry which is preliminary data.</text>
</comment>
<reference evidence="1 2" key="1">
    <citation type="journal article" date="2023" name="Insect Mol. Biol.">
        <title>Genome sequencing provides insights into the evolution of gene families encoding plant cell wall-degrading enzymes in longhorned beetles.</title>
        <authorList>
            <person name="Shin N.R."/>
            <person name="Okamura Y."/>
            <person name="Kirsch R."/>
            <person name="Pauchet Y."/>
        </authorList>
    </citation>
    <scope>NUCLEOTIDE SEQUENCE [LARGE SCALE GENOMIC DNA]</scope>
    <source>
        <strain evidence="1">EAD_L_NR</strain>
    </source>
</reference>
<evidence type="ECO:0000313" key="2">
    <source>
        <dbReference type="Proteomes" id="UP001159042"/>
    </source>
</evidence>
<dbReference type="Proteomes" id="UP001159042">
    <property type="component" value="Unassembled WGS sequence"/>
</dbReference>
<organism evidence="1 2">
    <name type="scientific">Exocentrus adspersus</name>
    <dbReference type="NCBI Taxonomy" id="1586481"/>
    <lineage>
        <taxon>Eukaryota</taxon>
        <taxon>Metazoa</taxon>
        <taxon>Ecdysozoa</taxon>
        <taxon>Arthropoda</taxon>
        <taxon>Hexapoda</taxon>
        <taxon>Insecta</taxon>
        <taxon>Pterygota</taxon>
        <taxon>Neoptera</taxon>
        <taxon>Endopterygota</taxon>
        <taxon>Coleoptera</taxon>
        <taxon>Polyphaga</taxon>
        <taxon>Cucujiformia</taxon>
        <taxon>Chrysomeloidea</taxon>
        <taxon>Cerambycidae</taxon>
        <taxon>Lamiinae</taxon>
        <taxon>Acanthocinini</taxon>
        <taxon>Exocentrus</taxon>
    </lineage>
</organism>
<sequence>MFCLFSDTTAANIAFSNTGADMDLIKHVAKLADAHHFIEALSDGYNTIVGEHDTTSAVDMATEYKIQQDLQKVGANKTAFIIAHRVSSVKDADLILVLNKGEIIELGNHKTLMAKDGYYASNYNEQIGQGGDE</sequence>
<dbReference type="GO" id="GO:0015421">
    <property type="term" value="F:ABC-type oligopeptide transporter activity"/>
    <property type="evidence" value="ECO:0007669"/>
    <property type="project" value="TreeGrafter"/>
</dbReference>
<dbReference type="PANTHER" id="PTHR43394">
    <property type="entry name" value="ATP-DEPENDENT PERMEASE MDL1, MITOCHONDRIAL"/>
    <property type="match status" value="1"/>
</dbReference>
<evidence type="ECO:0008006" key="3">
    <source>
        <dbReference type="Google" id="ProtNLM"/>
    </source>
</evidence>
<dbReference type="SUPFAM" id="SSF52540">
    <property type="entry name" value="P-loop containing nucleoside triphosphate hydrolases"/>
    <property type="match status" value="1"/>
</dbReference>
<dbReference type="InterPro" id="IPR039421">
    <property type="entry name" value="Type_1_exporter"/>
</dbReference>